<dbReference type="Pfam" id="PF00106">
    <property type="entry name" value="adh_short"/>
    <property type="match status" value="1"/>
</dbReference>
<dbReference type="Gene3D" id="3.40.50.720">
    <property type="entry name" value="NAD(P)-binding Rossmann-like Domain"/>
    <property type="match status" value="1"/>
</dbReference>
<organism evidence="4">
    <name type="scientific">Rhipicephalus zambeziensis</name>
    <dbReference type="NCBI Taxonomy" id="60191"/>
    <lineage>
        <taxon>Eukaryota</taxon>
        <taxon>Metazoa</taxon>
        <taxon>Ecdysozoa</taxon>
        <taxon>Arthropoda</taxon>
        <taxon>Chelicerata</taxon>
        <taxon>Arachnida</taxon>
        <taxon>Acari</taxon>
        <taxon>Parasitiformes</taxon>
        <taxon>Ixodida</taxon>
        <taxon>Ixodoidea</taxon>
        <taxon>Ixodidae</taxon>
        <taxon>Rhipicephalinae</taxon>
        <taxon>Rhipicephalus</taxon>
        <taxon>Rhipicephalus</taxon>
    </lineage>
</organism>
<dbReference type="InterPro" id="IPR036291">
    <property type="entry name" value="NAD(P)-bd_dom_sf"/>
</dbReference>
<evidence type="ECO:0000256" key="1">
    <source>
        <dbReference type="ARBA" id="ARBA00023002"/>
    </source>
</evidence>
<keyword evidence="3" id="KW-0812">Transmembrane</keyword>
<dbReference type="InterPro" id="IPR002347">
    <property type="entry name" value="SDR_fam"/>
</dbReference>
<proteinExistence type="inferred from homology"/>
<dbReference type="SUPFAM" id="SSF51735">
    <property type="entry name" value="NAD(P)-binding Rossmann-fold domains"/>
    <property type="match status" value="1"/>
</dbReference>
<keyword evidence="3" id="KW-0472">Membrane</keyword>
<dbReference type="PRINTS" id="PR00080">
    <property type="entry name" value="SDRFAMILY"/>
</dbReference>
<dbReference type="PANTHER" id="PTHR43157:SF31">
    <property type="entry name" value="PHOSPHATIDYLINOSITOL-GLYCAN BIOSYNTHESIS CLASS F PROTEIN"/>
    <property type="match status" value="1"/>
</dbReference>
<dbReference type="GO" id="GO:0016491">
    <property type="term" value="F:oxidoreductase activity"/>
    <property type="evidence" value="ECO:0007669"/>
    <property type="project" value="UniProtKB-KW"/>
</dbReference>
<sequence>MISLINHMVFFVRDLFCLYILSAYYLLWECLLRIMSQLSPQEQISYRSMVNKTVVVTGGSGGIGHETMRALLSLGARVIDGSPDTTCKKERKRSLLEGHPTAQVELLHLDLSSMASVKLFAEEILKSKRKVDALICNAGVMLVPYRETENRFESHMSINYLGHCLLTALLLPLLIAASSKGQTARIVNVSSCVHKVGRMNIDDLNSRKTYSCYNGYAQSKLAQVLFTKALGRHLKAKGIPVTVNCVHPGIVNTQLYQRVWWAPLVAGLFFRTPEECVKTVLHATLSGELEGISGCYLEECALAQPLSLCDDHSVQERLWNKTWVLLRPWLNDRARAIDILLAS</sequence>
<accession>A0A224YKY1</accession>
<evidence type="ECO:0000313" key="4">
    <source>
        <dbReference type="EMBL" id="MAA18286.1"/>
    </source>
</evidence>
<keyword evidence="1" id="KW-0560">Oxidoreductase</keyword>
<name>A0A224YKY1_9ACAR</name>
<dbReference type="AlphaFoldDB" id="A0A224YKY1"/>
<protein>
    <submittedName>
        <fullName evidence="4">Dehydrogenase</fullName>
    </submittedName>
</protein>
<comment type="similarity">
    <text evidence="2">Belongs to the short-chain dehydrogenases/reductases (SDR) family.</text>
</comment>
<dbReference type="PRINTS" id="PR00081">
    <property type="entry name" value="GDHRDH"/>
</dbReference>
<reference evidence="4" key="1">
    <citation type="journal article" date="2017" name="Parasit. Vectors">
        <title>Sialotranscriptomics of Rhipicephalus zambeziensis reveals intricate expression profiles of secretory proteins and suggests tight temporal transcriptional regulation during blood-feeding.</title>
        <authorList>
            <person name="de Castro M.H."/>
            <person name="de Klerk D."/>
            <person name="Pienaar R."/>
            <person name="Rees D.J.G."/>
            <person name="Mans B.J."/>
        </authorList>
    </citation>
    <scope>NUCLEOTIDE SEQUENCE</scope>
    <source>
        <tissue evidence="4">Salivary glands</tissue>
    </source>
</reference>
<dbReference type="PANTHER" id="PTHR43157">
    <property type="entry name" value="PHOSPHATIDYLINOSITOL-GLYCAN BIOSYNTHESIS CLASS F PROTEIN-RELATED"/>
    <property type="match status" value="1"/>
</dbReference>
<evidence type="ECO:0000256" key="2">
    <source>
        <dbReference type="RuleBase" id="RU000363"/>
    </source>
</evidence>
<feature type="transmembrane region" description="Helical" evidence="3">
    <location>
        <begin position="6"/>
        <end position="27"/>
    </location>
</feature>
<dbReference type="EMBL" id="GFPF01007140">
    <property type="protein sequence ID" value="MAA18286.1"/>
    <property type="molecule type" value="Transcribed_RNA"/>
</dbReference>
<evidence type="ECO:0000256" key="3">
    <source>
        <dbReference type="SAM" id="Phobius"/>
    </source>
</evidence>
<keyword evidence="3" id="KW-1133">Transmembrane helix</keyword>